<reference evidence="6 7" key="1">
    <citation type="journal article" date="2021" name="Comput. Struct. Biotechnol. J.">
        <title>De novo genome assembly of the potent medicinal plant Rehmannia glutinosa using nanopore technology.</title>
        <authorList>
            <person name="Ma L."/>
            <person name="Dong C."/>
            <person name="Song C."/>
            <person name="Wang X."/>
            <person name="Zheng X."/>
            <person name="Niu Y."/>
            <person name="Chen S."/>
            <person name="Feng W."/>
        </authorList>
    </citation>
    <scope>NUCLEOTIDE SEQUENCE [LARGE SCALE GENOMIC DNA]</scope>
    <source>
        <strain evidence="6">DH-2019</strain>
    </source>
</reference>
<dbReference type="Gene3D" id="3.40.1350.10">
    <property type="match status" value="1"/>
</dbReference>
<feature type="domain" description="tRNA intron endonuclease catalytic" evidence="4">
    <location>
        <begin position="103"/>
        <end position="142"/>
    </location>
</feature>
<dbReference type="Pfam" id="PF02778">
    <property type="entry name" value="tRNA_int_endo_N"/>
    <property type="match status" value="1"/>
</dbReference>
<dbReference type="InterPro" id="IPR006677">
    <property type="entry name" value="tRNA_intron_Endonuc_cat-like"/>
</dbReference>
<dbReference type="SUPFAM" id="SSF53032">
    <property type="entry name" value="tRNA-intron endonuclease catalytic domain-like"/>
    <property type="match status" value="1"/>
</dbReference>
<evidence type="ECO:0000313" key="6">
    <source>
        <dbReference type="EMBL" id="KAK6163264.1"/>
    </source>
</evidence>
<organism evidence="6 7">
    <name type="scientific">Rehmannia glutinosa</name>
    <name type="common">Chinese foxglove</name>
    <dbReference type="NCBI Taxonomy" id="99300"/>
    <lineage>
        <taxon>Eukaryota</taxon>
        <taxon>Viridiplantae</taxon>
        <taxon>Streptophyta</taxon>
        <taxon>Embryophyta</taxon>
        <taxon>Tracheophyta</taxon>
        <taxon>Spermatophyta</taxon>
        <taxon>Magnoliopsida</taxon>
        <taxon>eudicotyledons</taxon>
        <taxon>Gunneridae</taxon>
        <taxon>Pentapetalae</taxon>
        <taxon>asterids</taxon>
        <taxon>lamiids</taxon>
        <taxon>Lamiales</taxon>
        <taxon>Orobanchaceae</taxon>
        <taxon>Rehmannieae</taxon>
        <taxon>Rehmannia</taxon>
    </lineage>
</organism>
<evidence type="ECO:0000256" key="3">
    <source>
        <dbReference type="ARBA" id="ARBA00034031"/>
    </source>
</evidence>
<dbReference type="EC" id="4.6.1.16" evidence="2"/>
<dbReference type="PANTHER" id="PTHR21227">
    <property type="entry name" value="TRNA-SPLICING ENDONUCLEASE SUBUNIT SEN2"/>
    <property type="match status" value="1"/>
</dbReference>
<evidence type="ECO:0000259" key="5">
    <source>
        <dbReference type="Pfam" id="PF02778"/>
    </source>
</evidence>
<comment type="caution">
    <text evidence="6">The sequence shown here is derived from an EMBL/GenBank/DDBJ whole genome shotgun (WGS) entry which is preliminary data.</text>
</comment>
<gene>
    <name evidence="6" type="ORF">DH2020_000128</name>
</gene>
<evidence type="ECO:0000259" key="4">
    <source>
        <dbReference type="Pfam" id="PF01974"/>
    </source>
</evidence>
<proteinExistence type="inferred from homology"/>
<name>A0ABR0XVQ8_REHGL</name>
<keyword evidence="7" id="KW-1185">Reference proteome</keyword>
<dbReference type="InterPro" id="IPR006678">
    <property type="entry name" value="tRNA_intron_Endonuc_N"/>
</dbReference>
<dbReference type="Pfam" id="PF01974">
    <property type="entry name" value="tRNA_int_endo"/>
    <property type="match status" value="1"/>
</dbReference>
<feature type="domain" description="tRNA intron endonuclease N-terminal" evidence="5">
    <location>
        <begin position="33"/>
        <end position="90"/>
    </location>
</feature>
<evidence type="ECO:0000256" key="2">
    <source>
        <dbReference type="ARBA" id="ARBA00012573"/>
    </source>
</evidence>
<dbReference type="InterPro" id="IPR011856">
    <property type="entry name" value="tRNA_endonuc-like_dom_sf"/>
</dbReference>
<evidence type="ECO:0000313" key="7">
    <source>
        <dbReference type="Proteomes" id="UP001318860"/>
    </source>
</evidence>
<accession>A0ABR0XVQ8</accession>
<sequence length="206" mass="23704">MSYYFPVKQIMAPRWKGKAAEAKAFTEPITHPEQTDLFNRACFGRPIITAENDKQWFQLSPEEALYLHSVMKCIQIVGENKCVKDEEELWRYTTSKKAGFPFLFKAYTHLRTKNWVVRGGCQYGVDFVAYRHHPALVWSEFYCTLRLCGSVAKTLLVLHVSRNGNGAGAAICISSLENYCVEERIVTRWNPQQGRENETMVEKLAI</sequence>
<dbReference type="CDD" id="cd22363">
    <property type="entry name" value="tRNA-intron_lyase_C"/>
    <property type="match status" value="1"/>
</dbReference>
<evidence type="ECO:0000256" key="1">
    <source>
        <dbReference type="ARBA" id="ARBA00008078"/>
    </source>
</evidence>
<dbReference type="InterPro" id="IPR006676">
    <property type="entry name" value="tRNA_splic"/>
</dbReference>
<comment type="catalytic activity">
    <reaction evidence="3">
        <text>pretRNA = a 3'-half-tRNA molecule with a 5'-OH end + a 5'-half-tRNA molecule with a 2',3'-cyclic phosphate end + an intron with a 2',3'-cyclic phosphate and a 5'-hydroxyl terminus.</text>
        <dbReference type="EC" id="4.6.1.16"/>
    </reaction>
</comment>
<dbReference type="Proteomes" id="UP001318860">
    <property type="component" value="Unassembled WGS sequence"/>
</dbReference>
<protein>
    <recommendedName>
        <fullName evidence="2">tRNA-intron lyase</fullName>
        <ecNumber evidence="2">4.6.1.16</ecNumber>
    </recommendedName>
</protein>
<dbReference type="PANTHER" id="PTHR21227:SF0">
    <property type="entry name" value="TRNA-SPLICING ENDONUCLEASE SUBUNIT SEN2"/>
    <property type="match status" value="1"/>
</dbReference>
<dbReference type="InterPro" id="IPR036167">
    <property type="entry name" value="tRNA_intron_Endo_cat-like_sf"/>
</dbReference>
<comment type="similarity">
    <text evidence="1">Belongs to the tRNA-intron endonuclease family.</text>
</comment>
<dbReference type="EMBL" id="JABTTQ020000001">
    <property type="protein sequence ID" value="KAK6163264.1"/>
    <property type="molecule type" value="Genomic_DNA"/>
</dbReference>